<accession>F8FFC9</accession>
<dbReference type="RefSeq" id="WP_013917006.1">
    <property type="nucleotide sequence ID" value="NC_015690.1"/>
</dbReference>
<dbReference type="GO" id="GO:0016787">
    <property type="term" value="F:hydrolase activity"/>
    <property type="evidence" value="ECO:0007669"/>
    <property type="project" value="UniProtKB-KW"/>
</dbReference>
<evidence type="ECO:0000313" key="2">
    <source>
        <dbReference type="EMBL" id="AEI41847.1"/>
    </source>
</evidence>
<protein>
    <submittedName>
        <fullName evidence="2">Hydrolase</fullName>
    </submittedName>
</protein>
<dbReference type="KEGG" id="pms:KNP414_03289"/>
<proteinExistence type="predicted"/>
<dbReference type="Gene3D" id="3.90.79.10">
    <property type="entry name" value="Nucleoside Triphosphate Pyrophosphohydrolase"/>
    <property type="match status" value="1"/>
</dbReference>
<dbReference type="PANTHER" id="PTHR10885">
    <property type="entry name" value="ISOPENTENYL-DIPHOSPHATE DELTA-ISOMERASE"/>
    <property type="match status" value="1"/>
</dbReference>
<dbReference type="SUPFAM" id="SSF55811">
    <property type="entry name" value="Nudix"/>
    <property type="match status" value="1"/>
</dbReference>
<dbReference type="InterPro" id="IPR015797">
    <property type="entry name" value="NUDIX_hydrolase-like_dom_sf"/>
</dbReference>
<keyword evidence="2" id="KW-0378">Hydrolase</keyword>
<dbReference type="Pfam" id="PF00293">
    <property type="entry name" value="NUDIX"/>
    <property type="match status" value="1"/>
</dbReference>
<dbReference type="PATRIC" id="fig|1036673.3.peg.3029"/>
<dbReference type="InterPro" id="IPR000086">
    <property type="entry name" value="NUDIX_hydrolase_dom"/>
</dbReference>
<feature type="domain" description="Nudix hydrolase" evidence="1">
    <location>
        <begin position="31"/>
        <end position="173"/>
    </location>
</feature>
<dbReference type="Proteomes" id="UP000006620">
    <property type="component" value="Chromosome"/>
</dbReference>
<dbReference type="AlphaFoldDB" id="F8FFC9"/>
<reference evidence="2 3" key="2">
    <citation type="journal article" date="2013" name="Genome Announc.">
        <title>Genome Sequence of Growth-Improving Paenibacillus mucilaginosus Strain KNP414.</title>
        <authorList>
            <person name="Lu J.J."/>
            <person name="Wang J.F."/>
            <person name="Hu X.F."/>
        </authorList>
    </citation>
    <scope>NUCLEOTIDE SEQUENCE [LARGE SCALE GENOMIC DNA]</scope>
    <source>
        <strain evidence="2 3">KNP414</strain>
    </source>
</reference>
<dbReference type="CDD" id="cd04692">
    <property type="entry name" value="NUDIX_Hydrolase"/>
    <property type="match status" value="1"/>
</dbReference>
<gene>
    <name evidence="2" type="ordered locus">KNP414_03289</name>
</gene>
<dbReference type="PROSITE" id="PS51462">
    <property type="entry name" value="NUDIX"/>
    <property type="match status" value="1"/>
</dbReference>
<name>F8FFC9_PAEMK</name>
<organism evidence="2 3">
    <name type="scientific">Paenibacillus mucilaginosus (strain KNP414)</name>
    <dbReference type="NCBI Taxonomy" id="1036673"/>
    <lineage>
        <taxon>Bacteria</taxon>
        <taxon>Bacillati</taxon>
        <taxon>Bacillota</taxon>
        <taxon>Bacilli</taxon>
        <taxon>Bacillales</taxon>
        <taxon>Paenibacillaceae</taxon>
        <taxon>Paenibacillus</taxon>
    </lineage>
</organism>
<reference evidence="3" key="1">
    <citation type="submission" date="2011-06" db="EMBL/GenBank/DDBJ databases">
        <title>Complete genome sequence of Paenibacillus mucilaginosus KNP414.</title>
        <authorList>
            <person name="Wang J."/>
            <person name="Hu S."/>
            <person name="Hu X."/>
            <person name="Zhang B."/>
            <person name="Dong D."/>
            <person name="Zhang S."/>
            <person name="Zhao K."/>
            <person name="Wu D."/>
        </authorList>
    </citation>
    <scope>NUCLEOTIDE SEQUENCE [LARGE SCALE GENOMIC DNA]</scope>
    <source>
        <strain evidence="3">KNP414</strain>
    </source>
</reference>
<dbReference type="EMBL" id="CP002869">
    <property type="protein sequence ID" value="AEI41847.1"/>
    <property type="molecule type" value="Genomic_DNA"/>
</dbReference>
<sequence length="217" mass="24415">MGVQEEQFDIYDKDMQPIGTASREEVHAKGWWHRTFQCWIWDAAEPAGEGSILFQERHPGKDTFPGLLDISCAGHLLAGESVEDGVRELQEELGVEVPFDRLISCGIFAEEDELPGGRMDREFCHVFVLPLSRRLESYRLQEDEVTGLYRMPLPVFRRLVEGLPLTAKLSGAAVDAKGQLLPAVQRVTPERLVPHSPAYYRLVLDAVERLTDGGRAE</sequence>
<evidence type="ECO:0000259" key="1">
    <source>
        <dbReference type="PROSITE" id="PS51462"/>
    </source>
</evidence>
<dbReference type="HOGENOM" id="CLU_060552_1_0_9"/>
<dbReference type="PANTHER" id="PTHR10885:SF0">
    <property type="entry name" value="ISOPENTENYL-DIPHOSPHATE DELTA-ISOMERASE"/>
    <property type="match status" value="1"/>
</dbReference>
<evidence type="ECO:0000313" key="3">
    <source>
        <dbReference type="Proteomes" id="UP000006620"/>
    </source>
</evidence>